<dbReference type="PANTHER" id="PTHR33392:SF6">
    <property type="entry name" value="POLYISOPRENYL-TEICHOIC ACID--PEPTIDOGLYCAN TEICHOIC ACID TRANSFERASE TAGU"/>
    <property type="match status" value="1"/>
</dbReference>
<comment type="caution">
    <text evidence="7">The sequence shown here is derived from an EMBL/GenBank/DDBJ whole genome shotgun (WGS) entry which is preliminary data.</text>
</comment>
<dbReference type="InterPro" id="IPR004474">
    <property type="entry name" value="LytR_CpsA_psr"/>
</dbReference>
<accession>A0A544SM44</accession>
<feature type="transmembrane region" description="Helical" evidence="5">
    <location>
        <begin position="21"/>
        <end position="41"/>
    </location>
</feature>
<dbReference type="Pfam" id="PF03816">
    <property type="entry name" value="LytR_cpsA_psr"/>
    <property type="match status" value="1"/>
</dbReference>
<dbReference type="GO" id="GO:0071555">
    <property type="term" value="P:cell wall organization"/>
    <property type="evidence" value="ECO:0007669"/>
    <property type="project" value="UniProtKB-KW"/>
</dbReference>
<keyword evidence="5" id="KW-0472">Membrane</keyword>
<dbReference type="RefSeq" id="WP_142609028.1">
    <property type="nucleotide sequence ID" value="NZ_VDGG01000063.1"/>
</dbReference>
<dbReference type="EMBL" id="VDGG01000063">
    <property type="protein sequence ID" value="TQR06265.1"/>
    <property type="molecule type" value="Genomic_DNA"/>
</dbReference>
<sequence length="347" mass="39180">MTTSRQKKRKTKTRRKILYTILIISMVLLSGVIVFATNLSLQTKNAMNKIYQPLDREKDPTKEAENKIENAKAEDSAFTILLAGIENEEKAKYGRSDVLILATINPKTEKISMVSIPRDSRVYVPDLGYQTKINHSYAFGGINYTINTLEEVLDIPIDYYVSTDFQGFEDIVDTVGGVDVEVPFTFSAQLTGSLKWKKYTEGPMFLNGNEALAYVRMRKKDPQGDAGRNIRQKQVIQEIINKATSISNIGNIDNMIKDVGNNVKTNIPSSEYFGLIKTYQNIKSSPIEQLQLKGYDTLIRGTSYFIIDEESLEEVKRQLQLNLDDFGQNAQSEMNKSTSVHDLTIGE</sequence>
<reference evidence="7 8" key="1">
    <citation type="submission" date="2019-05" db="EMBL/GenBank/DDBJ databases">
        <title>Psychrobacillus vulpis sp. nov., a new species isolated from feces of a red fox that inhabits in The Tablas de Daimiel Natural Park, Albacete, Spain.</title>
        <authorList>
            <person name="Rodriguez M."/>
            <person name="Reina J.C."/>
            <person name="Bejar V."/>
            <person name="Llamas I."/>
        </authorList>
    </citation>
    <scope>NUCLEOTIDE SEQUENCE [LARGE SCALE GENOMIC DNA]</scope>
    <source>
        <strain evidence="7 8">NHI-2</strain>
    </source>
</reference>
<comment type="similarity">
    <text evidence="1">Belongs to the LytR/CpsA/Psr (LCP) family.</text>
</comment>
<proteinExistence type="inferred from homology"/>
<keyword evidence="4 5" id="KW-1133">Transmembrane helix</keyword>
<gene>
    <name evidence="7" type="ORF">FG383_19060</name>
</gene>
<feature type="domain" description="Cell envelope-related transcriptional attenuator" evidence="6">
    <location>
        <begin position="95"/>
        <end position="244"/>
    </location>
</feature>
<evidence type="ECO:0000256" key="4">
    <source>
        <dbReference type="ARBA" id="ARBA00022989"/>
    </source>
</evidence>
<evidence type="ECO:0000256" key="5">
    <source>
        <dbReference type="SAM" id="Phobius"/>
    </source>
</evidence>
<dbReference type="NCBIfam" id="TIGR00350">
    <property type="entry name" value="lytR_cpsA_psr"/>
    <property type="match status" value="1"/>
</dbReference>
<dbReference type="Gene3D" id="3.40.630.190">
    <property type="entry name" value="LCP protein"/>
    <property type="match status" value="1"/>
</dbReference>
<evidence type="ECO:0000256" key="2">
    <source>
        <dbReference type="ARBA" id="ARBA00022692"/>
    </source>
</evidence>
<dbReference type="InterPro" id="IPR050922">
    <property type="entry name" value="LytR/CpsA/Psr_CW_biosynth"/>
</dbReference>
<protein>
    <submittedName>
        <fullName evidence="7">Transcriptional regulator</fullName>
    </submittedName>
</protein>
<dbReference type="AlphaFoldDB" id="A0A544SM44"/>
<dbReference type="OrthoDB" id="27330at2"/>
<keyword evidence="8" id="KW-1185">Reference proteome</keyword>
<name>A0A544SM44_9BACI</name>
<keyword evidence="2 5" id="KW-0812">Transmembrane</keyword>
<evidence type="ECO:0000259" key="6">
    <source>
        <dbReference type="Pfam" id="PF03816"/>
    </source>
</evidence>
<dbReference type="PANTHER" id="PTHR33392">
    <property type="entry name" value="POLYISOPRENYL-TEICHOIC ACID--PEPTIDOGLYCAN TEICHOIC ACID TRANSFERASE TAGU"/>
    <property type="match status" value="1"/>
</dbReference>
<evidence type="ECO:0000256" key="3">
    <source>
        <dbReference type="ARBA" id="ARBA00022968"/>
    </source>
</evidence>
<evidence type="ECO:0000313" key="7">
    <source>
        <dbReference type="EMBL" id="TQR06265.1"/>
    </source>
</evidence>
<evidence type="ECO:0000256" key="1">
    <source>
        <dbReference type="ARBA" id="ARBA00006068"/>
    </source>
</evidence>
<organism evidence="7 8">
    <name type="scientific">Psychrobacillus soli</name>
    <dbReference type="NCBI Taxonomy" id="1543965"/>
    <lineage>
        <taxon>Bacteria</taxon>
        <taxon>Bacillati</taxon>
        <taxon>Bacillota</taxon>
        <taxon>Bacilli</taxon>
        <taxon>Bacillales</taxon>
        <taxon>Bacillaceae</taxon>
        <taxon>Psychrobacillus</taxon>
    </lineage>
</organism>
<evidence type="ECO:0000313" key="8">
    <source>
        <dbReference type="Proteomes" id="UP000318937"/>
    </source>
</evidence>
<dbReference type="Proteomes" id="UP000318937">
    <property type="component" value="Unassembled WGS sequence"/>
</dbReference>
<keyword evidence="3" id="KW-0735">Signal-anchor</keyword>